<name>A0A0R3VT74_TAEAS</name>
<gene>
    <name evidence="2" type="ORF">TASK_LOCUS421</name>
</gene>
<dbReference type="WBParaSite" id="TASK_0000042001-mRNA-1">
    <property type="protein sequence ID" value="TASK_0000042001-mRNA-1"/>
    <property type="gene ID" value="TASK_0000042001"/>
</dbReference>
<reference evidence="2 3" key="2">
    <citation type="submission" date="2018-11" db="EMBL/GenBank/DDBJ databases">
        <authorList>
            <consortium name="Pathogen Informatics"/>
        </authorList>
    </citation>
    <scope>NUCLEOTIDE SEQUENCE [LARGE SCALE GENOMIC DNA]</scope>
</reference>
<keyword evidence="3" id="KW-1185">Reference proteome</keyword>
<proteinExistence type="predicted"/>
<reference evidence="4" key="1">
    <citation type="submission" date="2017-02" db="UniProtKB">
        <authorList>
            <consortium name="WormBaseParasite"/>
        </authorList>
    </citation>
    <scope>IDENTIFICATION</scope>
</reference>
<evidence type="ECO:0000313" key="2">
    <source>
        <dbReference type="EMBL" id="VDK20876.1"/>
    </source>
</evidence>
<organism evidence="4">
    <name type="scientific">Taenia asiatica</name>
    <name type="common">Asian tapeworm</name>
    <dbReference type="NCBI Taxonomy" id="60517"/>
    <lineage>
        <taxon>Eukaryota</taxon>
        <taxon>Metazoa</taxon>
        <taxon>Spiralia</taxon>
        <taxon>Lophotrochozoa</taxon>
        <taxon>Platyhelminthes</taxon>
        <taxon>Cestoda</taxon>
        <taxon>Eucestoda</taxon>
        <taxon>Cyclophyllidea</taxon>
        <taxon>Taeniidae</taxon>
        <taxon>Taenia</taxon>
    </lineage>
</organism>
<dbReference type="EMBL" id="UYRS01000052">
    <property type="protein sequence ID" value="VDK20876.1"/>
    <property type="molecule type" value="Genomic_DNA"/>
</dbReference>
<accession>A0A0R3VT74</accession>
<sequence length="79" mass="8132">MRRASASPLCSPYSSQLEIKKATAEMELEDVLRKIELLEKQGGGSSGGSGGAVGSAAAPAGTNVAQLREELLRSATGER</sequence>
<feature type="region of interest" description="Disordered" evidence="1">
    <location>
        <begin position="40"/>
        <end position="65"/>
    </location>
</feature>
<feature type="compositionally biased region" description="Gly residues" evidence="1">
    <location>
        <begin position="41"/>
        <end position="53"/>
    </location>
</feature>
<evidence type="ECO:0000313" key="4">
    <source>
        <dbReference type="WBParaSite" id="TASK_0000042001-mRNA-1"/>
    </source>
</evidence>
<dbReference type="AlphaFoldDB" id="A0A0R3VT74"/>
<evidence type="ECO:0000313" key="3">
    <source>
        <dbReference type="Proteomes" id="UP000282613"/>
    </source>
</evidence>
<dbReference type="Proteomes" id="UP000282613">
    <property type="component" value="Unassembled WGS sequence"/>
</dbReference>
<evidence type="ECO:0000256" key="1">
    <source>
        <dbReference type="SAM" id="MobiDB-lite"/>
    </source>
</evidence>
<protein>
    <submittedName>
        <fullName evidence="4">WHEP-TRS domain-containing protein</fullName>
    </submittedName>
</protein>